<evidence type="ECO:0000313" key="3">
    <source>
        <dbReference type="Proteomes" id="UP001202328"/>
    </source>
</evidence>
<dbReference type="InterPro" id="IPR001469">
    <property type="entry name" value="ATP_synth_F1_dsu/esu"/>
</dbReference>
<dbReference type="GO" id="GO:0046933">
    <property type="term" value="F:proton-transporting ATP synthase activity, rotational mechanism"/>
    <property type="evidence" value="ECO:0007669"/>
    <property type="project" value="InterPro"/>
</dbReference>
<keyword evidence="3" id="KW-1185">Reference proteome</keyword>
<dbReference type="Gene3D" id="2.60.15.10">
    <property type="entry name" value="F0F1 ATP synthase delta/epsilon subunit, N-terminal"/>
    <property type="match status" value="1"/>
</dbReference>
<sequence length="145" mass="15757">MFRQISHKIVARSKGSQYSSSEDVVAAGKEVPISSKIIALLVLPYKIDQPMYKLDEVIVPASTGQMNHTTKYFINSGFAFIHAHSFVDIVTPEAVLLNLIDPDKVQKGPAKFTQKLSSASTELEKAEAQIGVAVHTCLNTALQAS</sequence>
<evidence type="ECO:0000313" key="2">
    <source>
        <dbReference type="EMBL" id="KAI3940690.1"/>
    </source>
</evidence>
<dbReference type="EMBL" id="JAJJMB010005117">
    <property type="protein sequence ID" value="KAI3940690.1"/>
    <property type="molecule type" value="Genomic_DNA"/>
</dbReference>
<organism evidence="2 3">
    <name type="scientific">Papaver atlanticum</name>
    <dbReference type="NCBI Taxonomy" id="357466"/>
    <lineage>
        <taxon>Eukaryota</taxon>
        <taxon>Viridiplantae</taxon>
        <taxon>Streptophyta</taxon>
        <taxon>Embryophyta</taxon>
        <taxon>Tracheophyta</taxon>
        <taxon>Spermatophyta</taxon>
        <taxon>Magnoliopsida</taxon>
        <taxon>Ranunculales</taxon>
        <taxon>Papaveraceae</taxon>
        <taxon>Papaveroideae</taxon>
        <taxon>Papaver</taxon>
    </lineage>
</organism>
<dbReference type="Proteomes" id="UP001202328">
    <property type="component" value="Unassembled WGS sequence"/>
</dbReference>
<dbReference type="PANTHER" id="PTHR13822">
    <property type="entry name" value="ATP SYNTHASE DELTA/EPSILON CHAIN"/>
    <property type="match status" value="1"/>
</dbReference>
<reference evidence="2" key="1">
    <citation type="submission" date="2022-04" db="EMBL/GenBank/DDBJ databases">
        <title>A functionally conserved STORR gene fusion in Papaver species that diverged 16.8 million years ago.</title>
        <authorList>
            <person name="Catania T."/>
        </authorList>
    </citation>
    <scope>NUCLEOTIDE SEQUENCE</scope>
    <source>
        <strain evidence="2">S-188037</strain>
    </source>
</reference>
<protein>
    <submittedName>
        <fullName evidence="2">Uncharacterized protein</fullName>
    </submittedName>
</protein>
<keyword evidence="1" id="KW-0813">Transport</keyword>
<keyword evidence="1" id="KW-0406">Ion transport</keyword>
<dbReference type="InterPro" id="IPR036771">
    <property type="entry name" value="ATPsynth_dsu/esu_N"/>
</dbReference>
<dbReference type="GO" id="GO:0045259">
    <property type="term" value="C:proton-transporting ATP synthase complex"/>
    <property type="evidence" value="ECO:0007669"/>
    <property type="project" value="InterPro"/>
</dbReference>
<comment type="caution">
    <text evidence="2">The sequence shown here is derived from an EMBL/GenBank/DDBJ whole genome shotgun (WGS) entry which is preliminary data.</text>
</comment>
<accession>A0AAD4T7L9</accession>
<gene>
    <name evidence="2" type="ORF">MKW98_030009</name>
</gene>
<proteinExistence type="predicted"/>
<keyword evidence="1" id="KW-0375">Hydrogen ion transport</keyword>
<dbReference type="PANTHER" id="PTHR13822:SF7">
    <property type="entry name" value="ATP SYNTHASE SUBUNIT DELTA, MITOCHONDRIAL"/>
    <property type="match status" value="1"/>
</dbReference>
<dbReference type="AlphaFoldDB" id="A0AAD4T7L9"/>
<name>A0AAD4T7L9_9MAGN</name>
<evidence type="ECO:0000256" key="1">
    <source>
        <dbReference type="ARBA" id="ARBA00022781"/>
    </source>
</evidence>